<reference evidence="1" key="1">
    <citation type="journal article" date="2003" name="Genome Biol.">
        <title>An integrated gene annotation and transcriptional profiling approach towards the full gene content of the Drosophila genome.</title>
        <authorList>
            <person name="Hild M."/>
            <person name="Beckmann B."/>
            <person name="Haas S.A."/>
            <person name="Koch B."/>
            <person name="Solovyev V."/>
            <person name="Busold C."/>
            <person name="Fellenberg K."/>
            <person name="Boutros M."/>
            <person name="Vingron M."/>
            <person name="Sauer F."/>
            <person name="Hoheisel J.D."/>
            <person name="Paro R."/>
        </authorList>
    </citation>
    <scope>NUCLEOTIDE SEQUENCE</scope>
</reference>
<evidence type="ECO:0000313" key="1">
    <source>
        <dbReference type="EMBL" id="DAA02668.1"/>
    </source>
</evidence>
<sequence>MWALLIDIRIDAGAMAKELDEIVDRRQLQVARASCTTNAATQVQLWHVWSNLKLDFPSEVNGKAKRI</sequence>
<name>Q6IM42_DROME</name>
<accession>Q6IM42</accession>
<proteinExistence type="predicted"/>
<gene>
    <name evidence="1" type="ORF">HDC07531</name>
</gene>
<protein>
    <submittedName>
        <fullName evidence="1">HDC07531</fullName>
    </submittedName>
</protein>
<dbReference type="AlphaFoldDB" id="Q6IM42"/>
<organism evidence="1">
    <name type="scientific">Drosophila melanogaster</name>
    <name type="common">Fruit fly</name>
    <dbReference type="NCBI Taxonomy" id="7227"/>
    <lineage>
        <taxon>Eukaryota</taxon>
        <taxon>Metazoa</taxon>
        <taxon>Ecdysozoa</taxon>
        <taxon>Arthropoda</taxon>
        <taxon>Hexapoda</taxon>
        <taxon>Insecta</taxon>
        <taxon>Pterygota</taxon>
        <taxon>Neoptera</taxon>
        <taxon>Endopterygota</taxon>
        <taxon>Diptera</taxon>
        <taxon>Brachycera</taxon>
        <taxon>Muscomorpha</taxon>
        <taxon>Ephydroidea</taxon>
        <taxon>Drosophilidae</taxon>
        <taxon>Drosophila</taxon>
        <taxon>Sophophora</taxon>
    </lineage>
</organism>
<dbReference type="EMBL" id="BK001824">
    <property type="protein sequence ID" value="DAA02668.1"/>
    <property type="molecule type" value="Genomic_DNA"/>
</dbReference>